<organism evidence="1 2">
    <name type="scientific">Flavobacterium rivulicola</name>
    <dbReference type="NCBI Taxonomy" id="2732161"/>
    <lineage>
        <taxon>Bacteria</taxon>
        <taxon>Pseudomonadati</taxon>
        <taxon>Bacteroidota</taxon>
        <taxon>Flavobacteriia</taxon>
        <taxon>Flavobacteriales</taxon>
        <taxon>Flavobacteriaceae</taxon>
        <taxon>Flavobacterium</taxon>
    </lineage>
</organism>
<name>A0A7Y3R7Y0_9FLAO</name>
<dbReference type="Proteomes" id="UP000536509">
    <property type="component" value="Unassembled WGS sequence"/>
</dbReference>
<evidence type="ECO:0000313" key="1">
    <source>
        <dbReference type="EMBL" id="NNT71185.1"/>
    </source>
</evidence>
<dbReference type="EMBL" id="JABEVX010000001">
    <property type="protein sequence ID" value="NNT71185.1"/>
    <property type="molecule type" value="Genomic_DNA"/>
</dbReference>
<sequence length="303" mass="35755">MKSVILLLFISFSVFCQNDKLYDISKYESNDLDREGEHLRKILNLKEDDVIVNLNNSKYVCLIDDNVFCKVICGNKLINTIKLDMVKSNLCKVYIKKLAELNPPELKSEEGKNGSRIRVEDGGEITIKIYKKNKKLVLYSYAPDTYIREEVPFFEKRKIFVECYSQLLSFFYDEEFYRVKALDTLYIYIERSKEEKKFANIEIINNTRSQEYQLSFGNLSVNFTNFFQRESVVLTMDKRKFLKKNNKIIRLEYLNKFCACDLDNLISTRSRLVYLVDNKDSTRRKVKIKKVIGGSLLGWNCYD</sequence>
<comment type="caution">
    <text evidence="1">The sequence shown here is derived from an EMBL/GenBank/DDBJ whole genome shotgun (WGS) entry which is preliminary data.</text>
</comment>
<gene>
    <name evidence="1" type="ORF">HKT18_03050</name>
</gene>
<dbReference type="AlphaFoldDB" id="A0A7Y3R7Y0"/>
<keyword evidence="2" id="KW-1185">Reference proteome</keyword>
<reference evidence="1 2" key="1">
    <citation type="submission" date="2020-05" db="EMBL/GenBank/DDBJ databases">
        <title>Draft genome of Flavobacterium sp. IMCC34852.</title>
        <authorList>
            <person name="Song J."/>
            <person name="Cho J.-C."/>
        </authorList>
    </citation>
    <scope>NUCLEOTIDE SEQUENCE [LARGE SCALE GENOMIC DNA]</scope>
    <source>
        <strain evidence="1 2">IMCC34852</strain>
    </source>
</reference>
<dbReference type="RefSeq" id="WP_171221375.1">
    <property type="nucleotide sequence ID" value="NZ_CP121446.1"/>
</dbReference>
<accession>A0A7Y3R7Y0</accession>
<proteinExistence type="predicted"/>
<evidence type="ECO:0000313" key="2">
    <source>
        <dbReference type="Proteomes" id="UP000536509"/>
    </source>
</evidence>
<protein>
    <submittedName>
        <fullName evidence="1">Uncharacterized protein</fullName>
    </submittedName>
</protein>